<gene>
    <name evidence="2" type="primary">tsaB</name>
    <name evidence="2" type="ORF">E0D97_02560</name>
</gene>
<protein>
    <submittedName>
        <fullName evidence="2">tRNA (Adenosine(37)-N6)-threonylcarbamoyltransferase complex dimerization subunit type 1 TsaB</fullName>
    </submittedName>
</protein>
<dbReference type="NCBIfam" id="TIGR03725">
    <property type="entry name" value="T6A_YeaZ"/>
    <property type="match status" value="1"/>
</dbReference>
<dbReference type="GO" id="GO:0005829">
    <property type="term" value="C:cytosol"/>
    <property type="evidence" value="ECO:0007669"/>
    <property type="project" value="TreeGrafter"/>
</dbReference>
<comment type="caution">
    <text evidence="2">The sequence shown here is derived from an EMBL/GenBank/DDBJ whole genome shotgun (WGS) entry which is preliminary data.</text>
</comment>
<accession>A0A4R0PFC4</accession>
<dbReference type="GO" id="GO:0016740">
    <property type="term" value="F:transferase activity"/>
    <property type="evidence" value="ECO:0007669"/>
    <property type="project" value="UniProtKB-KW"/>
</dbReference>
<keyword evidence="2" id="KW-0808">Transferase</keyword>
<dbReference type="PANTHER" id="PTHR11735:SF11">
    <property type="entry name" value="TRNA THREONYLCARBAMOYLADENOSINE BIOSYNTHESIS PROTEIN TSAB"/>
    <property type="match status" value="1"/>
</dbReference>
<reference evidence="2 3" key="1">
    <citation type="journal article" date="2015" name="Antonie Van Leeuwenhoek">
        <title>Oricola cellulosilytica gen. nov., sp. nov., a cellulose-degrading bacterium of the family Phyllobacteriaceae isolated from surface seashore water, and emended descriptions of Mesorhizobium loti and Phyllobacterium myrsinacearum.</title>
        <authorList>
            <person name="Hameed A."/>
            <person name="Shahina M."/>
            <person name="Lai W.A."/>
            <person name="Lin S.Y."/>
            <person name="Young L.S."/>
            <person name="Liu Y.C."/>
            <person name="Hsu Y.H."/>
            <person name="Young C.C."/>
        </authorList>
    </citation>
    <scope>NUCLEOTIDE SEQUENCE [LARGE SCALE GENOMIC DNA]</scope>
    <source>
        <strain evidence="2 3">KCTC 52183</strain>
    </source>
</reference>
<evidence type="ECO:0000313" key="3">
    <source>
        <dbReference type="Proteomes" id="UP000291301"/>
    </source>
</evidence>
<dbReference type="InterPro" id="IPR022496">
    <property type="entry name" value="T6A_TsaB"/>
</dbReference>
<dbReference type="SUPFAM" id="SSF53067">
    <property type="entry name" value="Actin-like ATPase domain"/>
    <property type="match status" value="1"/>
</dbReference>
<name>A0A4R0PFC4_9HYPH</name>
<dbReference type="InterPro" id="IPR000905">
    <property type="entry name" value="Gcp-like_dom"/>
</dbReference>
<organism evidence="2 3">
    <name type="scientific">Oricola cellulosilytica</name>
    <dbReference type="NCBI Taxonomy" id="1429082"/>
    <lineage>
        <taxon>Bacteria</taxon>
        <taxon>Pseudomonadati</taxon>
        <taxon>Pseudomonadota</taxon>
        <taxon>Alphaproteobacteria</taxon>
        <taxon>Hyphomicrobiales</taxon>
        <taxon>Ahrensiaceae</taxon>
        <taxon>Oricola</taxon>
    </lineage>
</organism>
<dbReference type="OrthoDB" id="9809995at2"/>
<dbReference type="EMBL" id="SJST01000001">
    <property type="protein sequence ID" value="TCD16331.1"/>
    <property type="molecule type" value="Genomic_DNA"/>
</dbReference>
<evidence type="ECO:0000259" key="1">
    <source>
        <dbReference type="Pfam" id="PF00814"/>
    </source>
</evidence>
<keyword evidence="3" id="KW-1185">Reference proteome</keyword>
<evidence type="ECO:0000313" key="2">
    <source>
        <dbReference type="EMBL" id="TCD16331.1"/>
    </source>
</evidence>
<dbReference type="AlphaFoldDB" id="A0A4R0PFC4"/>
<sequence length="233" mass="23417">MSMLTLAIDTAANFCSACLYDTATRSVLSSEERDIGRGHAEQLMDVVSTAMRESGREFADLGQVAVSVGPGSFTGIRVGVAAARGFALALGIPAVGVTTLEAIADGALSASGNKAVTVAIGGGRGQVFMQSFGKDGVALTEPEAFDETEAGKAVPQQIGLLAGNAAADLGKRLARPVEISPIGGATGAIEAFARLCGNSGRAPVPLYLRGADAKPQDAFALPRAEGGPVGAGR</sequence>
<dbReference type="Gene3D" id="3.30.420.40">
    <property type="match status" value="2"/>
</dbReference>
<dbReference type="GO" id="GO:0002949">
    <property type="term" value="P:tRNA threonylcarbamoyladenosine modification"/>
    <property type="evidence" value="ECO:0007669"/>
    <property type="project" value="InterPro"/>
</dbReference>
<dbReference type="Pfam" id="PF00814">
    <property type="entry name" value="TsaD"/>
    <property type="match status" value="1"/>
</dbReference>
<dbReference type="Proteomes" id="UP000291301">
    <property type="component" value="Unassembled WGS sequence"/>
</dbReference>
<proteinExistence type="predicted"/>
<feature type="domain" description="Gcp-like" evidence="1">
    <location>
        <begin position="36"/>
        <end position="192"/>
    </location>
</feature>
<dbReference type="InterPro" id="IPR043129">
    <property type="entry name" value="ATPase_NBD"/>
</dbReference>
<dbReference type="PANTHER" id="PTHR11735">
    <property type="entry name" value="TRNA N6-ADENOSINE THREONYLCARBAMOYLTRANSFERASE"/>
    <property type="match status" value="1"/>
</dbReference>